<evidence type="ECO:0000313" key="2">
    <source>
        <dbReference type="Proteomes" id="UP000076167"/>
    </source>
</evidence>
<proteinExistence type="predicted"/>
<dbReference type="Proteomes" id="UP000076167">
    <property type="component" value="Unassembled WGS sequence"/>
</dbReference>
<organism evidence="1 2">
    <name type="scientific">Thalassospira xiamenensis</name>
    <dbReference type="NCBI Taxonomy" id="220697"/>
    <lineage>
        <taxon>Bacteria</taxon>
        <taxon>Pseudomonadati</taxon>
        <taxon>Pseudomonadota</taxon>
        <taxon>Alphaproteobacteria</taxon>
        <taxon>Rhodospirillales</taxon>
        <taxon>Thalassospiraceae</taxon>
        <taxon>Thalassospira</taxon>
    </lineage>
</organism>
<gene>
    <name evidence="1" type="ORF">AUP40_18270</name>
</gene>
<protein>
    <submittedName>
        <fullName evidence="1">Uncharacterized protein</fullName>
    </submittedName>
</protein>
<name>A0ABR5Y1W0_9PROT</name>
<comment type="caution">
    <text evidence="1">The sequence shown here is derived from an EMBL/GenBank/DDBJ whole genome shotgun (WGS) entry which is preliminary data.</text>
</comment>
<accession>A0ABR5Y1W0</accession>
<dbReference type="RefSeq" id="WP_063095067.1">
    <property type="nucleotide sequence ID" value="NZ_DFMA01000003.1"/>
</dbReference>
<evidence type="ECO:0000313" key="1">
    <source>
        <dbReference type="EMBL" id="KZD03147.1"/>
    </source>
</evidence>
<reference evidence="1 2" key="1">
    <citation type="submission" date="2015-12" db="EMBL/GenBank/DDBJ databases">
        <title>Genome sequence of Thalassospira xiamenensis MCCC 1A03005.</title>
        <authorList>
            <person name="Lu L."/>
            <person name="Lai Q."/>
            <person name="Shao Z."/>
            <person name="Qian P."/>
        </authorList>
    </citation>
    <scope>NUCLEOTIDE SEQUENCE [LARGE SCALE GENOMIC DNA]</scope>
    <source>
        <strain evidence="1 2">MCCC 1A03005</strain>
    </source>
</reference>
<keyword evidence="2" id="KW-1185">Reference proteome</keyword>
<dbReference type="EMBL" id="LPXL01000029">
    <property type="protein sequence ID" value="KZD03147.1"/>
    <property type="molecule type" value="Genomic_DNA"/>
</dbReference>
<sequence length="60" mass="6760">MHVHLIGGRVARASNDPVINNEEERLIVGFVHEKDAMMSYNNALLELQSEERGDAPPKLF</sequence>